<comment type="cofactor">
    <cofactor evidence="7">
        <name>Mn(2+)</name>
        <dbReference type="ChEBI" id="CHEBI:29035"/>
    </cofactor>
    <cofactor evidence="7">
        <name>Ni(2+)</name>
        <dbReference type="ChEBI" id="CHEBI:49786"/>
    </cofactor>
</comment>
<dbReference type="InterPro" id="IPR039763">
    <property type="entry name" value="ARMT1"/>
</dbReference>
<evidence type="ECO:0000256" key="3">
    <source>
        <dbReference type="ARBA" id="ARBA00022723"/>
    </source>
</evidence>
<name>A0A7S0FG21_9DINO</name>
<evidence type="ECO:0000256" key="6">
    <source>
        <dbReference type="ARBA" id="ARBA00048809"/>
    </source>
</evidence>
<comment type="domain">
    <text evidence="7">Subfamily III proteins have a conserved RTxK motif about 40-50 residues from the C-terminus; the threonine may be replaced by serine or cysteine.</text>
</comment>
<dbReference type="PANTHER" id="PTHR12260">
    <property type="entry name" value="DAMAGE-CONTROL PHOSPHATASE ARMT1"/>
    <property type="match status" value="1"/>
</dbReference>
<comment type="catalytic activity">
    <reaction evidence="1 7">
        <text>beta-D-fructose 1-phosphate + H2O = D-fructose + phosphate</text>
        <dbReference type="Rhea" id="RHEA:35603"/>
        <dbReference type="ChEBI" id="CHEBI:15377"/>
        <dbReference type="ChEBI" id="CHEBI:37721"/>
        <dbReference type="ChEBI" id="CHEBI:43474"/>
        <dbReference type="ChEBI" id="CHEBI:138881"/>
    </reaction>
</comment>
<evidence type="ECO:0000256" key="7">
    <source>
        <dbReference type="RuleBase" id="RU367030"/>
    </source>
</evidence>
<proteinExistence type="inferred from homology"/>
<dbReference type="EMBL" id="HBEG01019655">
    <property type="protein sequence ID" value="CAD8356566.1"/>
    <property type="molecule type" value="Transcribed_RNA"/>
</dbReference>
<comment type="catalytic activity">
    <reaction evidence="6 7">
        <text>beta-D-fructose 6-phosphate = dihydroxyacetone + D-glyceraldehyde 3-phosphate</text>
        <dbReference type="Rhea" id="RHEA:28002"/>
        <dbReference type="ChEBI" id="CHEBI:16016"/>
        <dbReference type="ChEBI" id="CHEBI:57634"/>
        <dbReference type="ChEBI" id="CHEBI:59776"/>
    </reaction>
</comment>
<dbReference type="GO" id="GO:0046872">
    <property type="term" value="F:metal ion binding"/>
    <property type="evidence" value="ECO:0007669"/>
    <property type="project" value="UniProtKB-UniRule"/>
</dbReference>
<comment type="function">
    <text evidence="7">Metal-dependent phosphatase that shows phosphatase activity against several substrates, including fructose-1-phosphate and fructose-6-phosphate. Its preference for fructose-1-phosphate, a strong glycating agent that causes DNA damage rather than a canonical yeast metabolite, suggests a damage-control function in hexose phosphate metabolism.</text>
</comment>
<dbReference type="GO" id="GO:0006974">
    <property type="term" value="P:DNA damage response"/>
    <property type="evidence" value="ECO:0007669"/>
    <property type="project" value="TreeGrafter"/>
</dbReference>
<feature type="domain" description="Damage-control phosphatase ARMT1-like metal-binding" evidence="8">
    <location>
        <begin position="134"/>
        <end position="499"/>
    </location>
</feature>
<keyword evidence="5 7" id="KW-0464">Manganese</keyword>
<evidence type="ECO:0000256" key="1">
    <source>
        <dbReference type="ARBA" id="ARBA00001326"/>
    </source>
</evidence>
<accession>A0A7S0FG21</accession>
<evidence type="ECO:0000313" key="9">
    <source>
        <dbReference type="EMBL" id="CAD8356566.1"/>
    </source>
</evidence>
<dbReference type="GO" id="GO:0005634">
    <property type="term" value="C:nucleus"/>
    <property type="evidence" value="ECO:0007669"/>
    <property type="project" value="TreeGrafter"/>
</dbReference>
<dbReference type="Pfam" id="PF01937">
    <property type="entry name" value="ARMT1-like_dom"/>
    <property type="match status" value="1"/>
</dbReference>
<evidence type="ECO:0000256" key="5">
    <source>
        <dbReference type="ARBA" id="ARBA00023211"/>
    </source>
</evidence>
<dbReference type="PANTHER" id="PTHR12260:SF6">
    <property type="entry name" value="DAMAGE-CONTROL PHOSPHATASE ARMT1"/>
    <property type="match status" value="1"/>
</dbReference>
<organism evidence="9">
    <name type="scientific">Pyrodinium bahamense</name>
    <dbReference type="NCBI Taxonomy" id="73915"/>
    <lineage>
        <taxon>Eukaryota</taxon>
        <taxon>Sar</taxon>
        <taxon>Alveolata</taxon>
        <taxon>Dinophyceae</taxon>
        <taxon>Gonyaulacales</taxon>
        <taxon>Pyrocystaceae</taxon>
        <taxon>Pyrodinium</taxon>
    </lineage>
</organism>
<dbReference type="InterPro" id="IPR036075">
    <property type="entry name" value="ARMT-1-like_metal-bd_sf"/>
</dbReference>
<gene>
    <name evidence="9" type="ORF">PBAH0796_LOCUS11933</name>
</gene>
<dbReference type="EC" id="3.1.3.-" evidence="7"/>
<dbReference type="SUPFAM" id="SSF111321">
    <property type="entry name" value="AF1104-like"/>
    <property type="match status" value="1"/>
</dbReference>
<dbReference type="AlphaFoldDB" id="A0A7S0FG21"/>
<dbReference type="InterPro" id="IPR002791">
    <property type="entry name" value="ARMT1-like_metal-bd"/>
</dbReference>
<keyword evidence="3 7" id="KW-0479">Metal-binding</keyword>
<dbReference type="Gene3D" id="3.40.50.10880">
    <property type="entry name" value="Uncharacterised protein PF01937, DUF89, domain 3"/>
    <property type="match status" value="1"/>
</dbReference>
<evidence type="ECO:0000256" key="4">
    <source>
        <dbReference type="ARBA" id="ARBA00022801"/>
    </source>
</evidence>
<dbReference type="GO" id="GO:0016791">
    <property type="term" value="F:phosphatase activity"/>
    <property type="evidence" value="ECO:0007669"/>
    <property type="project" value="TreeGrafter"/>
</dbReference>
<evidence type="ECO:0000256" key="2">
    <source>
        <dbReference type="ARBA" id="ARBA00009519"/>
    </source>
</evidence>
<protein>
    <recommendedName>
        <fullName evidence="7">Sugar phosphate phosphatase</fullName>
        <ecNumber evidence="7">3.1.3.-</ecNumber>
    </recommendedName>
</protein>
<reference evidence="9" key="1">
    <citation type="submission" date="2021-01" db="EMBL/GenBank/DDBJ databases">
        <authorList>
            <person name="Corre E."/>
            <person name="Pelletier E."/>
            <person name="Niang G."/>
            <person name="Scheremetjew M."/>
            <person name="Finn R."/>
            <person name="Kale V."/>
            <person name="Holt S."/>
            <person name="Cochrane G."/>
            <person name="Meng A."/>
            <person name="Brown T."/>
            <person name="Cohen L."/>
        </authorList>
    </citation>
    <scope>NUCLEOTIDE SEQUENCE</scope>
    <source>
        <strain evidence="9">Pbaha01</strain>
    </source>
</reference>
<keyword evidence="4 7" id="KW-0378">Hydrolase</keyword>
<evidence type="ECO:0000259" key="8">
    <source>
        <dbReference type="Pfam" id="PF01937"/>
    </source>
</evidence>
<dbReference type="Gene3D" id="1.20.930.60">
    <property type="match status" value="1"/>
</dbReference>
<sequence length="525" mass="56621">MAGYAVQPLIAKVVVGIPRCSLAIGARTGSWTRRGWQRPQLSAWLRASALGLTATAAVSLWRRCSSTRPAAHRHLGRRAVASATIRGGSALPRVVAKAGVAGRPLPEQPLPLPLCARDGLVEGAPPEDVFTWDTVTKRMPKILQSVLDSLPATLADEASLLEGVRSLQQEMKEGAQLQLLESDSPWVSAKSWNQDLASFLEKGQGWHEAPWWVVENYMYKRLLQELARCGAEAARYDPFQPQKQKALAASVGALEASLQPLMDVVAAAEATPGGHEDRRRALEAALVRSLWGNQADLSLSAGKVESANGGAPGRMISDNTDVALDILQQAAGRPVVIVLDNHGLEVLCDLVLADAILRLASPSSVSLHVKDAPVFVSDVTEGDIPGILEWLDEHEASLAGRLRARMADGRLRVVPNSFYTTARTFWELPADLSTKYSEAAVVILKGDANYRRLLGDLHWPYDTDFGAFVQSFWPSAGLVALRTMKSGVALGITQEKQADARAAHPDDWLTCGVYGQVLASSSFSV</sequence>
<comment type="similarity">
    <text evidence="2 7">Belongs to the damage-control phosphatase family. Sugar phosphate phosphatase III subfamily.</text>
</comment>